<comment type="caution">
    <text evidence="3">The sequence shown here is derived from an EMBL/GenBank/DDBJ whole genome shotgun (WGS) entry which is preliminary data.</text>
</comment>
<gene>
    <name evidence="3" type="ORF">GOQ27_11875</name>
</gene>
<dbReference type="Pfam" id="PF01636">
    <property type="entry name" value="APH"/>
    <property type="match status" value="1"/>
</dbReference>
<dbReference type="PANTHER" id="PTHR21064:SF6">
    <property type="entry name" value="AMINOGLYCOSIDE PHOSPHOTRANSFERASE DOMAIN-CONTAINING PROTEIN"/>
    <property type="match status" value="1"/>
</dbReference>
<accession>A0A942UYI9</accession>
<dbReference type="InterPro" id="IPR050249">
    <property type="entry name" value="Pseudomonas-type_ThrB"/>
</dbReference>
<dbReference type="Gene3D" id="3.90.1200.10">
    <property type="match status" value="1"/>
</dbReference>
<dbReference type="SUPFAM" id="SSF56112">
    <property type="entry name" value="Protein kinase-like (PK-like)"/>
    <property type="match status" value="1"/>
</dbReference>
<protein>
    <submittedName>
        <fullName evidence="3">Phosphotransferase</fullName>
    </submittedName>
</protein>
<feature type="domain" description="Aminoglycoside phosphotransferase" evidence="2">
    <location>
        <begin position="32"/>
        <end position="237"/>
    </location>
</feature>
<dbReference type="GO" id="GO:0004413">
    <property type="term" value="F:homoserine kinase activity"/>
    <property type="evidence" value="ECO:0007669"/>
    <property type="project" value="TreeGrafter"/>
</dbReference>
<dbReference type="RefSeq" id="WP_203367089.1">
    <property type="nucleotide sequence ID" value="NZ_WSFT01000042.1"/>
</dbReference>
<dbReference type="InterPro" id="IPR002575">
    <property type="entry name" value="Aminoglycoside_PTrfase"/>
</dbReference>
<keyword evidence="4" id="KW-1185">Reference proteome</keyword>
<evidence type="ECO:0000313" key="3">
    <source>
        <dbReference type="EMBL" id="MBS4539164.1"/>
    </source>
</evidence>
<sequence length="328" mass="39233">MDKNIREKFNEEILGLIAKRYGVSLKELDNIGGFENFVYEFNRKDKDYILRISHSKRRSMNMIEGEVDWLNYLYNNGLSVSPAISSKEGNFVERVQSKDVDFLGVVFEKAEGRHVEYKDLKPEIFIEWGKVIGKIHRLTKYYIPKKSDIKRFNWLDDYREVESYIPKNQPIIKEKYRNIVKYINELPKDRDSYGLIHTDAHSGNFFVKDNKITLFDFDDSCYKWFISDIAIPLFYYGMYENVGFDNIEKSKEFIHYFLEGYDKENNLDSKWLKEIPVFLKLREIVLYSVIYRSLDVNNLQGSAKRFMDKRSERIENDIRFLNIDFTKI</sequence>
<evidence type="ECO:0000259" key="2">
    <source>
        <dbReference type="Pfam" id="PF01636"/>
    </source>
</evidence>
<evidence type="ECO:0000313" key="4">
    <source>
        <dbReference type="Proteomes" id="UP000724672"/>
    </source>
</evidence>
<dbReference type="GO" id="GO:0009088">
    <property type="term" value="P:threonine biosynthetic process"/>
    <property type="evidence" value="ECO:0007669"/>
    <property type="project" value="TreeGrafter"/>
</dbReference>
<dbReference type="Gene3D" id="3.30.200.20">
    <property type="entry name" value="Phosphorylase Kinase, domain 1"/>
    <property type="match status" value="1"/>
</dbReference>
<dbReference type="EMBL" id="WSFT01000042">
    <property type="protein sequence ID" value="MBS4539164.1"/>
    <property type="molecule type" value="Genomic_DNA"/>
</dbReference>
<dbReference type="InterPro" id="IPR011009">
    <property type="entry name" value="Kinase-like_dom_sf"/>
</dbReference>
<reference evidence="3" key="1">
    <citation type="submission" date="2019-12" db="EMBL/GenBank/DDBJ databases">
        <title>Clostridiaceae gen. nov. sp. nov., isolated from sediment in Xinjiang, China.</title>
        <authorList>
            <person name="Zhang R."/>
        </authorList>
    </citation>
    <scope>NUCLEOTIDE SEQUENCE</scope>
    <source>
        <strain evidence="3">D2Q-11</strain>
    </source>
</reference>
<dbReference type="AlphaFoldDB" id="A0A942UYI9"/>
<name>A0A942UYI9_9FIRM</name>
<comment type="similarity">
    <text evidence="1">Belongs to the pseudomonas-type ThrB family.</text>
</comment>
<organism evidence="3 4">
    <name type="scientific">Anaeromonas frigoriresistens</name>
    <dbReference type="NCBI Taxonomy" id="2683708"/>
    <lineage>
        <taxon>Bacteria</taxon>
        <taxon>Bacillati</taxon>
        <taxon>Bacillota</taxon>
        <taxon>Tissierellia</taxon>
        <taxon>Tissierellales</taxon>
        <taxon>Thermohalobacteraceae</taxon>
        <taxon>Anaeromonas</taxon>
    </lineage>
</organism>
<dbReference type="Proteomes" id="UP000724672">
    <property type="component" value="Unassembled WGS sequence"/>
</dbReference>
<proteinExistence type="inferred from homology"/>
<evidence type="ECO:0000256" key="1">
    <source>
        <dbReference type="ARBA" id="ARBA00038240"/>
    </source>
</evidence>
<dbReference type="PANTHER" id="PTHR21064">
    <property type="entry name" value="AMINOGLYCOSIDE PHOSPHOTRANSFERASE DOMAIN-CONTAINING PROTEIN-RELATED"/>
    <property type="match status" value="1"/>
</dbReference>